<accession>A0A059KSR1</accession>
<keyword evidence="3" id="KW-0804">Transcription</keyword>
<dbReference type="Pfam" id="PF00027">
    <property type="entry name" value="cNMP_binding"/>
    <property type="match status" value="1"/>
</dbReference>
<reference evidence="6 7" key="1">
    <citation type="journal article" date="2014" name="FEMS Microbiol. Ecol.">
        <title>Sphaerotilus natans encrusted with nanoball-shaped Fe(III) oxide minerals formed by nitrate-reducing mixotrophic Fe(II) oxidation.</title>
        <authorList>
            <person name="Park S."/>
            <person name="Kim D.H."/>
            <person name="Lee J.H."/>
            <person name="Hur H.G."/>
        </authorList>
    </citation>
    <scope>NUCLEOTIDE SEQUENCE [LARGE SCALE GENOMIC DNA]</scope>
    <source>
        <strain evidence="6 7">DSM 6575</strain>
    </source>
</reference>
<organism evidence="6 7">
    <name type="scientific">Sphaerotilus natans subsp. natans DSM 6575</name>
    <dbReference type="NCBI Taxonomy" id="1286631"/>
    <lineage>
        <taxon>Bacteria</taxon>
        <taxon>Pseudomonadati</taxon>
        <taxon>Pseudomonadota</taxon>
        <taxon>Betaproteobacteria</taxon>
        <taxon>Burkholderiales</taxon>
        <taxon>Sphaerotilaceae</taxon>
        <taxon>Sphaerotilus</taxon>
    </lineage>
</organism>
<dbReference type="InterPro" id="IPR050397">
    <property type="entry name" value="Env_Response_Regulators"/>
</dbReference>
<dbReference type="Proteomes" id="UP000026714">
    <property type="component" value="Unassembled WGS sequence"/>
</dbReference>
<evidence type="ECO:0000256" key="3">
    <source>
        <dbReference type="ARBA" id="ARBA00023163"/>
    </source>
</evidence>
<dbReference type="PANTHER" id="PTHR24567:SF74">
    <property type="entry name" value="HTH-TYPE TRANSCRIPTIONAL REGULATOR ARCR"/>
    <property type="match status" value="1"/>
</dbReference>
<evidence type="ECO:0000313" key="7">
    <source>
        <dbReference type="Proteomes" id="UP000026714"/>
    </source>
</evidence>
<proteinExistence type="predicted"/>
<feature type="domain" description="HTH crp-type" evidence="5">
    <location>
        <begin position="177"/>
        <end position="246"/>
    </location>
</feature>
<dbReference type="Gene3D" id="1.10.10.10">
    <property type="entry name" value="Winged helix-like DNA-binding domain superfamily/Winged helix DNA-binding domain"/>
    <property type="match status" value="1"/>
</dbReference>
<dbReference type="GO" id="GO:0003700">
    <property type="term" value="F:DNA-binding transcription factor activity"/>
    <property type="evidence" value="ECO:0007669"/>
    <property type="project" value="TreeGrafter"/>
</dbReference>
<dbReference type="SUPFAM" id="SSF46785">
    <property type="entry name" value="Winged helix' DNA-binding domain"/>
    <property type="match status" value="1"/>
</dbReference>
<feature type="region of interest" description="Disordered" evidence="4">
    <location>
        <begin position="1"/>
        <end position="38"/>
    </location>
</feature>
<name>A0A059KSR1_9BURK</name>
<keyword evidence="1" id="KW-0805">Transcription regulation</keyword>
<comment type="caution">
    <text evidence="6">The sequence shown here is derived from an EMBL/GenBank/DDBJ whole genome shotgun (WGS) entry which is preliminary data.</text>
</comment>
<dbReference type="InterPro" id="IPR012318">
    <property type="entry name" value="HTH_CRP"/>
</dbReference>
<dbReference type="GO" id="GO:0005829">
    <property type="term" value="C:cytosol"/>
    <property type="evidence" value="ECO:0007669"/>
    <property type="project" value="TreeGrafter"/>
</dbReference>
<sequence>MEMFTARAEGTSPAAAPVPRPRRRLAAPPPSPADPSPWRRVLAASALAQTEIDALMAMARRRTVAAGDMILETRMPARALVLLLSGDVVMGSRAPDGSLRTERSVNGPAWIDVSAAWLGQPCTMEAQALSDAVIAELPIDEVMRQMAVQPALAGLLCQALAMQIRQMTLASRNLLHNDAPARLAQWLLQRCPVRSGPAELRLQERKRDIAQQLAMSPETLSRLIRSFQSRGVLTVRGYQVRVPEVAALCALAGLAALGGG</sequence>
<evidence type="ECO:0000313" key="6">
    <source>
        <dbReference type="EMBL" id="KDB54143.1"/>
    </source>
</evidence>
<dbReference type="EMBL" id="AZRA01000007">
    <property type="protein sequence ID" value="KDB54143.1"/>
    <property type="molecule type" value="Genomic_DNA"/>
</dbReference>
<dbReference type="RefSeq" id="WP_241461804.1">
    <property type="nucleotide sequence ID" value="NZ_AZRA01000007.1"/>
</dbReference>
<dbReference type="Pfam" id="PF13545">
    <property type="entry name" value="HTH_Crp_2"/>
    <property type="match status" value="1"/>
</dbReference>
<gene>
    <name evidence="6" type="ORF">X805_03660</name>
</gene>
<dbReference type="InterPro" id="IPR000595">
    <property type="entry name" value="cNMP-bd_dom"/>
</dbReference>
<keyword evidence="2" id="KW-0238">DNA-binding</keyword>
<dbReference type="SMART" id="SM00419">
    <property type="entry name" value="HTH_CRP"/>
    <property type="match status" value="1"/>
</dbReference>
<dbReference type="PROSITE" id="PS51063">
    <property type="entry name" value="HTH_CRP_2"/>
    <property type="match status" value="1"/>
</dbReference>
<evidence type="ECO:0000256" key="2">
    <source>
        <dbReference type="ARBA" id="ARBA00023125"/>
    </source>
</evidence>
<dbReference type="GO" id="GO:0003677">
    <property type="term" value="F:DNA binding"/>
    <property type="evidence" value="ECO:0007669"/>
    <property type="project" value="UniProtKB-KW"/>
</dbReference>
<dbReference type="AlphaFoldDB" id="A0A059KSR1"/>
<dbReference type="PANTHER" id="PTHR24567">
    <property type="entry name" value="CRP FAMILY TRANSCRIPTIONAL REGULATORY PROTEIN"/>
    <property type="match status" value="1"/>
</dbReference>
<evidence type="ECO:0000256" key="1">
    <source>
        <dbReference type="ARBA" id="ARBA00023015"/>
    </source>
</evidence>
<protein>
    <submittedName>
        <fullName evidence="6">Crp/FNR family transcriptional regulator</fullName>
    </submittedName>
</protein>
<dbReference type="CDD" id="cd00038">
    <property type="entry name" value="CAP_ED"/>
    <property type="match status" value="1"/>
</dbReference>
<dbReference type="InterPro" id="IPR036390">
    <property type="entry name" value="WH_DNA-bd_sf"/>
</dbReference>
<dbReference type="STRING" id="34103.SAMN05421778_10436"/>
<evidence type="ECO:0000256" key="4">
    <source>
        <dbReference type="SAM" id="MobiDB-lite"/>
    </source>
</evidence>
<dbReference type="SUPFAM" id="SSF51206">
    <property type="entry name" value="cAMP-binding domain-like"/>
    <property type="match status" value="1"/>
</dbReference>
<dbReference type="eggNOG" id="COG0664">
    <property type="taxonomic scope" value="Bacteria"/>
</dbReference>
<keyword evidence="7" id="KW-1185">Reference proteome</keyword>
<evidence type="ECO:0000259" key="5">
    <source>
        <dbReference type="PROSITE" id="PS51063"/>
    </source>
</evidence>
<dbReference type="InterPro" id="IPR014710">
    <property type="entry name" value="RmlC-like_jellyroll"/>
</dbReference>
<dbReference type="Gene3D" id="2.60.120.10">
    <property type="entry name" value="Jelly Rolls"/>
    <property type="match status" value="1"/>
</dbReference>
<dbReference type="InterPro" id="IPR036388">
    <property type="entry name" value="WH-like_DNA-bd_sf"/>
</dbReference>
<dbReference type="InterPro" id="IPR018490">
    <property type="entry name" value="cNMP-bd_dom_sf"/>
</dbReference>